<dbReference type="SMART" id="SM00387">
    <property type="entry name" value="HATPase_c"/>
    <property type="match status" value="1"/>
</dbReference>
<dbReference type="InterPro" id="IPR036890">
    <property type="entry name" value="HATPase_C_sf"/>
</dbReference>
<feature type="domain" description="HAMP" evidence="9">
    <location>
        <begin position="180"/>
        <end position="232"/>
    </location>
</feature>
<evidence type="ECO:0000256" key="5">
    <source>
        <dbReference type="ARBA" id="ARBA00022679"/>
    </source>
</evidence>
<feature type="transmembrane region" description="Helical" evidence="7">
    <location>
        <begin position="12"/>
        <end position="35"/>
    </location>
</feature>
<evidence type="ECO:0000313" key="11">
    <source>
        <dbReference type="Proteomes" id="UP001596422"/>
    </source>
</evidence>
<dbReference type="EC" id="2.7.13.3" evidence="3"/>
<dbReference type="SUPFAM" id="SSF55874">
    <property type="entry name" value="ATPase domain of HSP90 chaperone/DNA topoisomerase II/histidine kinase"/>
    <property type="match status" value="1"/>
</dbReference>
<keyword evidence="7" id="KW-0472">Membrane</keyword>
<comment type="catalytic activity">
    <reaction evidence="1">
        <text>ATP + protein L-histidine = ADP + protein N-phospho-L-histidine.</text>
        <dbReference type="EC" id="2.7.13.3"/>
    </reaction>
</comment>
<dbReference type="SMART" id="SM00388">
    <property type="entry name" value="HisKA"/>
    <property type="match status" value="1"/>
</dbReference>
<name>A0ABW1ZXL9_9GAMM</name>
<dbReference type="InterPro" id="IPR003594">
    <property type="entry name" value="HATPase_dom"/>
</dbReference>
<feature type="domain" description="Histidine kinase" evidence="8">
    <location>
        <begin position="274"/>
        <end position="479"/>
    </location>
</feature>
<dbReference type="InterPro" id="IPR036097">
    <property type="entry name" value="HisK_dim/P_sf"/>
</dbReference>
<evidence type="ECO:0000256" key="4">
    <source>
        <dbReference type="ARBA" id="ARBA00022553"/>
    </source>
</evidence>
<dbReference type="InterPro" id="IPR003661">
    <property type="entry name" value="HisK_dim/P_dom"/>
</dbReference>
<organism evidence="10 11">
    <name type="scientific">Marinobacterium aestuariivivens</name>
    <dbReference type="NCBI Taxonomy" id="1698799"/>
    <lineage>
        <taxon>Bacteria</taxon>
        <taxon>Pseudomonadati</taxon>
        <taxon>Pseudomonadota</taxon>
        <taxon>Gammaproteobacteria</taxon>
        <taxon>Oceanospirillales</taxon>
        <taxon>Oceanospirillaceae</taxon>
        <taxon>Marinobacterium</taxon>
    </lineage>
</organism>
<keyword evidence="7" id="KW-0812">Transmembrane</keyword>
<keyword evidence="5" id="KW-0808">Transferase</keyword>
<dbReference type="Proteomes" id="UP001596422">
    <property type="component" value="Unassembled WGS sequence"/>
</dbReference>
<dbReference type="SUPFAM" id="SSF47384">
    <property type="entry name" value="Homodimeric domain of signal transducing histidine kinase"/>
    <property type="match status" value="1"/>
</dbReference>
<dbReference type="InterPro" id="IPR003660">
    <property type="entry name" value="HAMP_dom"/>
</dbReference>
<dbReference type="PROSITE" id="PS50109">
    <property type="entry name" value="HIS_KIN"/>
    <property type="match status" value="1"/>
</dbReference>
<feature type="transmembrane region" description="Helical" evidence="7">
    <location>
        <begin position="157"/>
        <end position="178"/>
    </location>
</feature>
<dbReference type="Pfam" id="PF00512">
    <property type="entry name" value="HisKA"/>
    <property type="match status" value="1"/>
</dbReference>
<evidence type="ECO:0000256" key="3">
    <source>
        <dbReference type="ARBA" id="ARBA00012438"/>
    </source>
</evidence>
<dbReference type="Gene3D" id="3.30.565.10">
    <property type="entry name" value="Histidine kinase-like ATPase, C-terminal domain"/>
    <property type="match status" value="1"/>
</dbReference>
<evidence type="ECO:0000259" key="9">
    <source>
        <dbReference type="PROSITE" id="PS50885"/>
    </source>
</evidence>
<proteinExistence type="predicted"/>
<accession>A0ABW1ZXL9</accession>
<dbReference type="RefSeq" id="WP_379908463.1">
    <property type="nucleotide sequence ID" value="NZ_JBHSWE010000001.1"/>
</dbReference>
<dbReference type="PROSITE" id="PS50885">
    <property type="entry name" value="HAMP"/>
    <property type="match status" value="1"/>
</dbReference>
<dbReference type="PANTHER" id="PTHR43065">
    <property type="entry name" value="SENSOR HISTIDINE KINASE"/>
    <property type="match status" value="1"/>
</dbReference>
<sequence length="482" mass="53955">MRRLQFLLTRSVWLLSATALLLLFVSLGLLIYGAWRDVERIPPLERHLNYVVAIELAAGEVRTRLLNLLQADSAYLDPDGFDDLREQLRGLSDSDAYRMATTPEVIDNALTLLVQFDGRSRVPLDGASSALRGALNQELLAHQLLVADFHAEARRKLVIVSALALCLLVISALLWTLVRQRVLRPLNKLIDQMSLLARRDFSELSVDDTDAMLHPMIEKYNAMAQRLRTLEQAQQQRHANLTREVRNSTAMLLQQQRRLAQAERLGAVGEVAAGVAHELRNPLTSVQMALENLHHDVPDAELAERVDLINDEVKRATRQLNQLLDQARQRPEKAFPLDIGEEVESLVTLAGFQLHEDVTLSSDVADGLRCRLPRSQFRQMLLNLLLNAGQALQDAAGQIQLQVRRRGGMLEIEVRDSGPGFSAQMLETGIQPFRSWRAGGTGLGLAMVHRFTHDLGGELQLSNRQEGGACVTLRLPYRDTDD</sequence>
<keyword evidence="7" id="KW-1133">Transmembrane helix</keyword>
<protein>
    <recommendedName>
        <fullName evidence="3">histidine kinase</fullName>
        <ecNumber evidence="3">2.7.13.3</ecNumber>
    </recommendedName>
</protein>
<dbReference type="InterPro" id="IPR005467">
    <property type="entry name" value="His_kinase_dom"/>
</dbReference>
<evidence type="ECO:0000313" key="10">
    <source>
        <dbReference type="EMBL" id="MFC6669943.1"/>
    </source>
</evidence>
<gene>
    <name evidence="10" type="ORF">ACFQDL_07480</name>
</gene>
<keyword evidence="6 10" id="KW-0418">Kinase</keyword>
<reference evidence="11" key="1">
    <citation type="journal article" date="2019" name="Int. J. Syst. Evol. Microbiol.">
        <title>The Global Catalogue of Microorganisms (GCM) 10K type strain sequencing project: providing services to taxonomists for standard genome sequencing and annotation.</title>
        <authorList>
            <consortium name="The Broad Institute Genomics Platform"/>
            <consortium name="The Broad Institute Genome Sequencing Center for Infectious Disease"/>
            <person name="Wu L."/>
            <person name="Ma J."/>
        </authorList>
    </citation>
    <scope>NUCLEOTIDE SEQUENCE [LARGE SCALE GENOMIC DNA]</scope>
    <source>
        <strain evidence="11">NBRC 111756</strain>
    </source>
</reference>
<dbReference type="Pfam" id="PF02518">
    <property type="entry name" value="HATPase_c"/>
    <property type="match status" value="1"/>
</dbReference>
<dbReference type="Gene3D" id="6.10.340.10">
    <property type="match status" value="1"/>
</dbReference>
<evidence type="ECO:0000259" key="8">
    <source>
        <dbReference type="PROSITE" id="PS50109"/>
    </source>
</evidence>
<evidence type="ECO:0000256" key="1">
    <source>
        <dbReference type="ARBA" id="ARBA00000085"/>
    </source>
</evidence>
<comment type="subcellular location">
    <subcellularLocation>
        <location evidence="2">Membrane</location>
    </subcellularLocation>
</comment>
<evidence type="ECO:0000256" key="6">
    <source>
        <dbReference type="ARBA" id="ARBA00022777"/>
    </source>
</evidence>
<dbReference type="CDD" id="cd00082">
    <property type="entry name" value="HisKA"/>
    <property type="match status" value="1"/>
</dbReference>
<dbReference type="Gene3D" id="1.10.287.130">
    <property type="match status" value="1"/>
</dbReference>
<dbReference type="InterPro" id="IPR004358">
    <property type="entry name" value="Sig_transdc_His_kin-like_C"/>
</dbReference>
<evidence type="ECO:0000256" key="2">
    <source>
        <dbReference type="ARBA" id="ARBA00004370"/>
    </source>
</evidence>
<dbReference type="GO" id="GO:0016301">
    <property type="term" value="F:kinase activity"/>
    <property type="evidence" value="ECO:0007669"/>
    <property type="project" value="UniProtKB-KW"/>
</dbReference>
<evidence type="ECO:0000256" key="7">
    <source>
        <dbReference type="SAM" id="Phobius"/>
    </source>
</evidence>
<keyword evidence="4" id="KW-0597">Phosphoprotein</keyword>
<dbReference type="EMBL" id="JBHSWE010000001">
    <property type="protein sequence ID" value="MFC6669943.1"/>
    <property type="molecule type" value="Genomic_DNA"/>
</dbReference>
<dbReference type="PANTHER" id="PTHR43065:SF29">
    <property type="entry name" value="SENSOR PROTEIN KINASE FLES"/>
    <property type="match status" value="1"/>
</dbReference>
<keyword evidence="11" id="KW-1185">Reference proteome</keyword>
<dbReference type="PRINTS" id="PR00344">
    <property type="entry name" value="BCTRLSENSOR"/>
</dbReference>
<comment type="caution">
    <text evidence="10">The sequence shown here is derived from an EMBL/GenBank/DDBJ whole genome shotgun (WGS) entry which is preliminary data.</text>
</comment>